<evidence type="ECO:0000259" key="9">
    <source>
        <dbReference type="PROSITE" id="PS50885"/>
    </source>
</evidence>
<accession>Q2WAS6</accession>
<dbReference type="SMART" id="SM00304">
    <property type="entry name" value="HAMP"/>
    <property type="match status" value="1"/>
</dbReference>
<evidence type="ECO:0000256" key="6">
    <source>
        <dbReference type="SAM" id="Phobius"/>
    </source>
</evidence>
<dbReference type="InterPro" id="IPR004089">
    <property type="entry name" value="MCPsignal_dom"/>
</dbReference>
<dbReference type="PROSITE" id="PS50192">
    <property type="entry name" value="T_SNARE"/>
    <property type="match status" value="1"/>
</dbReference>
<dbReference type="Pfam" id="PF00015">
    <property type="entry name" value="MCPsignal"/>
    <property type="match status" value="1"/>
</dbReference>
<dbReference type="InterPro" id="IPR003660">
    <property type="entry name" value="HAMP_dom"/>
</dbReference>
<evidence type="ECO:0000256" key="5">
    <source>
        <dbReference type="PROSITE-ProRule" id="PRU00284"/>
    </source>
</evidence>
<sequence length="561" mass="58546">MPSVATIRGKLTALAVTVAVVLGGLSLGWGVVLSELKVNGPVYGRIVQAKDLVADILPPPEYIIESYLVASQALAAEPSKLAPLKEAMIRLRRDYDDRHQYWQGQDLEASVRDGLLVESYKPAVQFFDHAFSTYFPALEKGDREAARASFAVLGGLYATHRAAIDTLVTRSDALSKAVEAQAAASESSYKLLVIVLTLASALAALALVIGMSRAIVAPMARLGEAVGRLGGGALDAGVPETERVDEIGPLARALDGWRQGLIAAEARRRDEAEEQSRLQARQRRVEAATRRFDEAIITMLARIRDSAENLHAASNSLSANAEQTHAQGAAVSAATEQSAASVESVASAGNQLSSSIEEISSQVRQSSAIVAAASHEAEAANGRIAGLTEAVERIGQVLSLINDIASQTNLLALNATIESARAGEAGKGFAVVAHEVKNLAGQTSRATEDIARQIAAVRDEAGTAVAALAGIAQTIARINEMSASIAGAVEQQGAAASEISRNVEQAAAGSREVVHNITGVVGAAGETGAMARNVFAAANQLLGQSTELEREVAAFLREMAA</sequence>
<dbReference type="PANTHER" id="PTHR32089:SF112">
    <property type="entry name" value="LYSOZYME-LIKE PROTEIN-RELATED"/>
    <property type="match status" value="1"/>
</dbReference>
<dbReference type="PANTHER" id="PTHR32089">
    <property type="entry name" value="METHYL-ACCEPTING CHEMOTAXIS PROTEIN MCPB"/>
    <property type="match status" value="1"/>
</dbReference>
<evidence type="ECO:0000256" key="3">
    <source>
        <dbReference type="ARBA" id="ARBA00023224"/>
    </source>
</evidence>
<comment type="subcellular location">
    <subcellularLocation>
        <location evidence="1">Cell inner membrane</location>
        <topology evidence="1">Multi-pass membrane protein</topology>
    </subcellularLocation>
</comment>
<dbReference type="SUPFAM" id="SSF58104">
    <property type="entry name" value="Methyl-accepting chemotaxis protein (MCP) signaling domain"/>
    <property type="match status" value="1"/>
</dbReference>
<dbReference type="OrthoDB" id="3378718at2"/>
<name>Q2WAS6_PARM1</name>
<reference evidence="10 11" key="1">
    <citation type="journal article" date="2005" name="DNA Res.">
        <title>Complete genome sequence of the facultative anaerobic magnetotactic bacterium Magnetospirillum sp. strain AMB-1.</title>
        <authorList>
            <person name="Matsunaga T."/>
            <person name="Okamura Y."/>
            <person name="Fukuda Y."/>
            <person name="Wahyudi A.T."/>
            <person name="Murase Y."/>
            <person name="Takeyama H."/>
        </authorList>
    </citation>
    <scope>NUCLEOTIDE SEQUENCE [LARGE SCALE GENOMIC DNA]</scope>
    <source>
        <strain evidence="11">ATCC 700264 / AMB-1</strain>
    </source>
</reference>
<dbReference type="Gene3D" id="1.10.287.950">
    <property type="entry name" value="Methyl-accepting chemotaxis protein"/>
    <property type="match status" value="1"/>
</dbReference>
<evidence type="ECO:0000256" key="4">
    <source>
        <dbReference type="ARBA" id="ARBA00029447"/>
    </source>
</evidence>
<proteinExistence type="inferred from homology"/>
<gene>
    <name evidence="10" type="ordered locus">amb0245</name>
</gene>
<evidence type="ECO:0000256" key="1">
    <source>
        <dbReference type="ARBA" id="ARBA00004429"/>
    </source>
</evidence>
<feature type="transmembrane region" description="Helical" evidence="6">
    <location>
        <begin position="191"/>
        <end position="211"/>
    </location>
</feature>
<keyword evidence="6" id="KW-1133">Transmembrane helix</keyword>
<dbReference type="InterPro" id="IPR000727">
    <property type="entry name" value="T_SNARE_dom"/>
</dbReference>
<feature type="domain" description="Methyl-accepting transducer" evidence="7">
    <location>
        <begin position="306"/>
        <end position="542"/>
    </location>
</feature>
<keyword evidence="2" id="KW-0997">Cell inner membrane</keyword>
<evidence type="ECO:0000259" key="7">
    <source>
        <dbReference type="PROSITE" id="PS50111"/>
    </source>
</evidence>
<keyword evidence="11" id="KW-1185">Reference proteome</keyword>
<evidence type="ECO:0000256" key="2">
    <source>
        <dbReference type="ARBA" id="ARBA00022519"/>
    </source>
</evidence>
<comment type="similarity">
    <text evidence="4">Belongs to the methyl-accepting chemotaxis (MCP) protein family.</text>
</comment>
<dbReference type="Gene3D" id="6.10.340.10">
    <property type="match status" value="1"/>
</dbReference>
<protein>
    <submittedName>
        <fullName evidence="10">Methyl-accepting chemotaxis protein</fullName>
    </submittedName>
</protein>
<keyword evidence="3 5" id="KW-0807">Transducer</keyword>
<dbReference type="RefSeq" id="WP_011382692.1">
    <property type="nucleotide sequence ID" value="NC_007626.1"/>
</dbReference>
<feature type="domain" description="HAMP" evidence="9">
    <location>
        <begin position="213"/>
        <end position="266"/>
    </location>
</feature>
<dbReference type="PROSITE" id="PS50111">
    <property type="entry name" value="CHEMOTAXIS_TRANSDUC_2"/>
    <property type="match status" value="1"/>
</dbReference>
<evidence type="ECO:0000313" key="11">
    <source>
        <dbReference type="Proteomes" id="UP000007058"/>
    </source>
</evidence>
<dbReference type="HOGENOM" id="CLU_000445_107_27_5"/>
<organism evidence="10 11">
    <name type="scientific">Paramagnetospirillum magneticum (strain ATCC 700264 / AMB-1)</name>
    <name type="common">Magnetospirillum magneticum</name>
    <dbReference type="NCBI Taxonomy" id="342108"/>
    <lineage>
        <taxon>Bacteria</taxon>
        <taxon>Pseudomonadati</taxon>
        <taxon>Pseudomonadota</taxon>
        <taxon>Alphaproteobacteria</taxon>
        <taxon>Rhodospirillales</taxon>
        <taxon>Magnetospirillaceae</taxon>
        <taxon>Paramagnetospirillum</taxon>
    </lineage>
</organism>
<dbReference type="PROSITE" id="PS50885">
    <property type="entry name" value="HAMP"/>
    <property type="match status" value="1"/>
</dbReference>
<dbReference type="GO" id="GO:0005886">
    <property type="term" value="C:plasma membrane"/>
    <property type="evidence" value="ECO:0007669"/>
    <property type="project" value="UniProtKB-SubCell"/>
</dbReference>
<keyword evidence="6" id="KW-0812">Transmembrane</keyword>
<dbReference type="EMBL" id="AP007255">
    <property type="protein sequence ID" value="BAE49049.1"/>
    <property type="molecule type" value="Genomic_DNA"/>
</dbReference>
<dbReference type="KEGG" id="mag:amb0245"/>
<evidence type="ECO:0000313" key="10">
    <source>
        <dbReference type="EMBL" id="BAE49049.1"/>
    </source>
</evidence>
<dbReference type="AlphaFoldDB" id="Q2WAS6"/>
<keyword evidence="2" id="KW-1003">Cell membrane</keyword>
<evidence type="ECO:0000259" key="8">
    <source>
        <dbReference type="PROSITE" id="PS50192"/>
    </source>
</evidence>
<dbReference type="Pfam" id="PF00672">
    <property type="entry name" value="HAMP"/>
    <property type="match status" value="1"/>
</dbReference>
<keyword evidence="6" id="KW-0472">Membrane</keyword>
<feature type="domain" description="T-SNARE coiled-coil homology" evidence="8">
    <location>
        <begin position="468"/>
        <end position="520"/>
    </location>
</feature>
<dbReference type="STRING" id="342108.amb0245"/>
<dbReference type="GO" id="GO:0007165">
    <property type="term" value="P:signal transduction"/>
    <property type="evidence" value="ECO:0007669"/>
    <property type="project" value="UniProtKB-KW"/>
</dbReference>
<dbReference type="SMART" id="SM00283">
    <property type="entry name" value="MA"/>
    <property type="match status" value="1"/>
</dbReference>
<dbReference type="Proteomes" id="UP000007058">
    <property type="component" value="Chromosome"/>
</dbReference>